<gene>
    <name evidence="2" type="ORF">ACFOEN_08675</name>
</gene>
<evidence type="ECO:0000313" key="3">
    <source>
        <dbReference type="Proteomes" id="UP001595556"/>
    </source>
</evidence>
<dbReference type="CDD" id="cd07043">
    <property type="entry name" value="STAS_anti-anti-sigma_factors"/>
    <property type="match status" value="1"/>
</dbReference>
<dbReference type="Proteomes" id="UP001595556">
    <property type="component" value="Unassembled WGS sequence"/>
</dbReference>
<comment type="caution">
    <text evidence="2">The sequence shown here is derived from an EMBL/GenBank/DDBJ whole genome shotgun (WGS) entry which is preliminary data.</text>
</comment>
<evidence type="ECO:0000259" key="1">
    <source>
        <dbReference type="Pfam" id="PF13466"/>
    </source>
</evidence>
<dbReference type="RefSeq" id="WP_377303032.1">
    <property type="nucleotide sequence ID" value="NZ_CP180191.1"/>
</dbReference>
<evidence type="ECO:0000313" key="2">
    <source>
        <dbReference type="EMBL" id="MFC3147713.1"/>
    </source>
</evidence>
<keyword evidence="3" id="KW-1185">Reference proteome</keyword>
<proteinExistence type="predicted"/>
<protein>
    <submittedName>
        <fullName evidence="2">Lipid asymmetry maintenance protein MlaB</fullName>
    </submittedName>
</protein>
<dbReference type="EMBL" id="JBHRTI010000004">
    <property type="protein sequence ID" value="MFC3147713.1"/>
    <property type="molecule type" value="Genomic_DNA"/>
</dbReference>
<reference evidence="3" key="1">
    <citation type="journal article" date="2019" name="Int. J. Syst. Evol. Microbiol.">
        <title>The Global Catalogue of Microorganisms (GCM) 10K type strain sequencing project: providing services to taxonomists for standard genome sequencing and annotation.</title>
        <authorList>
            <consortium name="The Broad Institute Genomics Platform"/>
            <consortium name="The Broad Institute Genome Sequencing Center for Infectious Disease"/>
            <person name="Wu L."/>
            <person name="Ma J."/>
        </authorList>
    </citation>
    <scope>NUCLEOTIDE SEQUENCE [LARGE SCALE GENOMIC DNA]</scope>
    <source>
        <strain evidence="3">KCTC 52168</strain>
    </source>
</reference>
<dbReference type="Gene3D" id="3.30.750.24">
    <property type="entry name" value="STAS domain"/>
    <property type="match status" value="1"/>
</dbReference>
<organism evidence="2 3">
    <name type="scientific">Piscinibacterium candidicorallinum</name>
    <dbReference type="NCBI Taxonomy" id="1793872"/>
    <lineage>
        <taxon>Bacteria</taxon>
        <taxon>Pseudomonadati</taxon>
        <taxon>Pseudomonadota</taxon>
        <taxon>Betaproteobacteria</taxon>
        <taxon>Burkholderiales</taxon>
        <taxon>Piscinibacterium</taxon>
    </lineage>
</organism>
<accession>A0ABV7H501</accession>
<dbReference type="InterPro" id="IPR058548">
    <property type="entry name" value="MlaB-like_STAS"/>
</dbReference>
<dbReference type="SUPFAM" id="SSF52091">
    <property type="entry name" value="SpoIIaa-like"/>
    <property type="match status" value="1"/>
</dbReference>
<feature type="domain" description="MlaB-like STAS" evidence="1">
    <location>
        <begin position="5"/>
        <end position="77"/>
    </location>
</feature>
<dbReference type="Pfam" id="PF13466">
    <property type="entry name" value="STAS_2"/>
    <property type="match status" value="1"/>
</dbReference>
<sequence>MPFALPAIVTHAQAPQLEAQLLAALSGGESEVDCSAVTQLDSSLIALLLAARRVRSDLRVANATAQARSLAQLYGVEALLGLPVSPAQHHGHSHA</sequence>
<name>A0ABV7H501_9BURK</name>
<dbReference type="InterPro" id="IPR036513">
    <property type="entry name" value="STAS_dom_sf"/>
</dbReference>